<dbReference type="Gene3D" id="1.20.1280.50">
    <property type="match status" value="1"/>
</dbReference>
<accession>A0A0D0CTF7</accession>
<dbReference type="OrthoDB" id="2864680at2759"/>
<evidence type="ECO:0000313" key="2">
    <source>
        <dbReference type="Proteomes" id="UP000053593"/>
    </source>
</evidence>
<dbReference type="EMBL" id="KN834766">
    <property type="protein sequence ID" value="KIK62717.1"/>
    <property type="molecule type" value="Genomic_DNA"/>
</dbReference>
<keyword evidence="2" id="KW-1185">Reference proteome</keyword>
<dbReference type="HOGENOM" id="CLU_018544_3_1_1"/>
<gene>
    <name evidence="1" type="ORF">GYMLUDRAFT_164029</name>
</gene>
<protein>
    <recommendedName>
        <fullName evidence="3">F-box domain-containing protein</fullName>
    </recommendedName>
</protein>
<evidence type="ECO:0000313" key="1">
    <source>
        <dbReference type="EMBL" id="KIK62717.1"/>
    </source>
</evidence>
<sequence length="129" mass="14750">MPRVDAGTSIIYERLRYPGIPHRSEVANILHDIDKDSEDYAYQISSLESQLAFLRSQRERLQHRRTTLSSLLSPIHYLPNEILLKIFLLACCENDLGIETPPALGISAVCFRWRELADSCADLWSSFSL</sequence>
<organism evidence="1 2">
    <name type="scientific">Collybiopsis luxurians FD-317 M1</name>
    <dbReference type="NCBI Taxonomy" id="944289"/>
    <lineage>
        <taxon>Eukaryota</taxon>
        <taxon>Fungi</taxon>
        <taxon>Dikarya</taxon>
        <taxon>Basidiomycota</taxon>
        <taxon>Agaricomycotina</taxon>
        <taxon>Agaricomycetes</taxon>
        <taxon>Agaricomycetidae</taxon>
        <taxon>Agaricales</taxon>
        <taxon>Marasmiineae</taxon>
        <taxon>Omphalotaceae</taxon>
        <taxon>Collybiopsis</taxon>
        <taxon>Collybiopsis luxurians</taxon>
    </lineage>
</organism>
<reference evidence="1 2" key="1">
    <citation type="submission" date="2014-04" db="EMBL/GenBank/DDBJ databases">
        <title>Evolutionary Origins and Diversification of the Mycorrhizal Mutualists.</title>
        <authorList>
            <consortium name="DOE Joint Genome Institute"/>
            <consortium name="Mycorrhizal Genomics Consortium"/>
            <person name="Kohler A."/>
            <person name="Kuo A."/>
            <person name="Nagy L.G."/>
            <person name="Floudas D."/>
            <person name="Copeland A."/>
            <person name="Barry K.W."/>
            <person name="Cichocki N."/>
            <person name="Veneault-Fourrey C."/>
            <person name="LaButti K."/>
            <person name="Lindquist E.A."/>
            <person name="Lipzen A."/>
            <person name="Lundell T."/>
            <person name="Morin E."/>
            <person name="Murat C."/>
            <person name="Riley R."/>
            <person name="Ohm R."/>
            <person name="Sun H."/>
            <person name="Tunlid A."/>
            <person name="Henrissat B."/>
            <person name="Grigoriev I.V."/>
            <person name="Hibbett D.S."/>
            <person name="Martin F."/>
        </authorList>
    </citation>
    <scope>NUCLEOTIDE SEQUENCE [LARGE SCALE GENOMIC DNA]</scope>
    <source>
        <strain evidence="1 2">FD-317 M1</strain>
    </source>
</reference>
<dbReference type="AlphaFoldDB" id="A0A0D0CTF7"/>
<proteinExistence type="predicted"/>
<name>A0A0D0CTF7_9AGAR</name>
<evidence type="ECO:0008006" key="3">
    <source>
        <dbReference type="Google" id="ProtNLM"/>
    </source>
</evidence>
<dbReference type="Proteomes" id="UP000053593">
    <property type="component" value="Unassembled WGS sequence"/>
</dbReference>
<feature type="non-terminal residue" evidence="1">
    <location>
        <position position="129"/>
    </location>
</feature>